<dbReference type="EMBL" id="JAWRVI010000558">
    <property type="protein sequence ID" value="KAK4062580.1"/>
    <property type="molecule type" value="Genomic_DNA"/>
</dbReference>
<dbReference type="Gene3D" id="3.40.50.300">
    <property type="entry name" value="P-loop containing nucleotide triphosphate hydrolases"/>
    <property type="match status" value="1"/>
</dbReference>
<protein>
    <recommendedName>
        <fullName evidence="1">ATP-dependent DNA helicase</fullName>
        <ecNumber evidence="1">5.6.2.3</ecNumber>
    </recommendedName>
</protein>
<keyword evidence="1" id="KW-0234">DNA repair</keyword>
<keyword evidence="4" id="KW-1185">Reference proteome</keyword>
<keyword evidence="1" id="KW-0378">Hydrolase</keyword>
<evidence type="ECO:0000256" key="1">
    <source>
        <dbReference type="RuleBase" id="RU363044"/>
    </source>
</evidence>
<accession>A0ABR0BBX6</accession>
<dbReference type="PANTHER" id="PTHR47642">
    <property type="entry name" value="ATP-DEPENDENT DNA HELICASE"/>
    <property type="match status" value="1"/>
</dbReference>
<dbReference type="Proteomes" id="UP001287286">
    <property type="component" value="Unassembled WGS sequence"/>
</dbReference>
<keyword evidence="1" id="KW-0233">DNA recombination</keyword>
<keyword evidence="1" id="KW-0067">ATP-binding</keyword>
<dbReference type="SUPFAM" id="SSF52540">
    <property type="entry name" value="P-loop containing nucleoside triphosphate hydrolases"/>
    <property type="match status" value="1"/>
</dbReference>
<dbReference type="PANTHER" id="PTHR47642:SF5">
    <property type="entry name" value="ATP-DEPENDENT DNA HELICASE"/>
    <property type="match status" value="1"/>
</dbReference>
<keyword evidence="1" id="KW-0547">Nucleotide-binding</keyword>
<dbReference type="InterPro" id="IPR051055">
    <property type="entry name" value="PIF1_helicase"/>
</dbReference>
<comment type="similarity">
    <text evidence="1">Belongs to the helicase family.</text>
</comment>
<evidence type="ECO:0000313" key="4">
    <source>
        <dbReference type="Proteomes" id="UP001287286"/>
    </source>
</evidence>
<comment type="catalytic activity">
    <reaction evidence="1">
        <text>ATP + H2O = ADP + phosphate + H(+)</text>
        <dbReference type="Rhea" id="RHEA:13065"/>
        <dbReference type="ChEBI" id="CHEBI:15377"/>
        <dbReference type="ChEBI" id="CHEBI:15378"/>
        <dbReference type="ChEBI" id="CHEBI:30616"/>
        <dbReference type="ChEBI" id="CHEBI:43474"/>
        <dbReference type="ChEBI" id="CHEBI:456216"/>
        <dbReference type="EC" id="5.6.2.3"/>
    </reaction>
</comment>
<evidence type="ECO:0000259" key="2">
    <source>
        <dbReference type="Pfam" id="PF05970"/>
    </source>
</evidence>
<comment type="caution">
    <text evidence="3">The sequence shown here is derived from an EMBL/GenBank/DDBJ whole genome shotgun (WGS) entry which is preliminary data.</text>
</comment>
<evidence type="ECO:0000313" key="3">
    <source>
        <dbReference type="EMBL" id="KAK4062580.1"/>
    </source>
</evidence>
<comment type="cofactor">
    <cofactor evidence="1">
        <name>Mg(2+)</name>
        <dbReference type="ChEBI" id="CHEBI:18420"/>
    </cofactor>
</comment>
<feature type="domain" description="DNA helicase Pif1-like DEAD-box helicase" evidence="2">
    <location>
        <begin position="396"/>
        <end position="547"/>
    </location>
</feature>
<sequence length="668" mass="73790">MPVDESIVVEEAGHRLGHVEAYHHRGRLLAHLCLYDYVSTVRLKRLDAEREGTTAAWGEVRFEESWPASRQWIQVIRRPGKQATVCLDGYLSKEFTTSEGDEACHRRAAVQHLALFVPWEAFLSEEEGDINDIWTKAHGALCPRISRLVGNVQLLRRSAEDAKRDARQWAASCADDDATATHFDDEGDRDEADGGLYETGKVGDATRLMDVVRTALGPRQVTAGSAELATMLWRLGRFQHSSLGSPAELEAAAIRETGLRTINLQGEPFAGAALPTQDQVRGIKSQQMSASKERERMIQGIQSGPAIAGTEHSAAVRAAMNGFGEDSIEVAETDPEESHDAREAGMEVLVGPSTSFLTAGKEWARQSTLNKRQSIALLIICQHLDRVRTGATTDAEQLCQFIGGEGGTGKSRVIEALVGLFAARGASNRILITATSGTAAARISGITIHSACGFSKDTTGSGNAGMDTDGVRLPKQAERFVHGQSRMDWQEKDVLVIDEVSMLGARTLYAVNEQLCRLRGSKRDFGGVPIVVFCGDFHQFRPVQERSILLPSAAISWDVDNSFKAEQRHQHDKAHALWKRFTTVVMLDEQMRAAGDPELQQLLTRIRRGEQDHSDLELLNSRCYREGRRIPWEVGITVVTPLNRNRWNLNMEATLAGRTGCRRRRRPS</sequence>
<dbReference type="Pfam" id="PF05970">
    <property type="entry name" value="PIF1"/>
    <property type="match status" value="1"/>
</dbReference>
<proteinExistence type="inferred from homology"/>
<gene>
    <name evidence="3" type="ORF">Purlil1_14207</name>
</gene>
<keyword evidence="1" id="KW-0227">DNA damage</keyword>
<keyword evidence="1" id="KW-0347">Helicase</keyword>
<dbReference type="EC" id="5.6.2.3" evidence="1"/>
<dbReference type="InterPro" id="IPR010285">
    <property type="entry name" value="DNA_helicase_pif1-like_DEAD"/>
</dbReference>
<dbReference type="InterPro" id="IPR027417">
    <property type="entry name" value="P-loop_NTPase"/>
</dbReference>
<reference evidence="3 4" key="1">
    <citation type="journal article" date="2024" name="Microbiol. Resour. Announc.">
        <title>Genome annotations for the ascomycete fungi Trichoderma harzianum, Trichoderma aggressivum, and Purpureocillium lilacinum.</title>
        <authorList>
            <person name="Beijen E.P.W."/>
            <person name="Ohm R.A."/>
        </authorList>
    </citation>
    <scope>NUCLEOTIDE SEQUENCE [LARGE SCALE GENOMIC DNA]</scope>
    <source>
        <strain evidence="3 4">CBS 150709</strain>
    </source>
</reference>
<organism evidence="3 4">
    <name type="scientific">Purpureocillium lilacinum</name>
    <name type="common">Paecilomyces lilacinus</name>
    <dbReference type="NCBI Taxonomy" id="33203"/>
    <lineage>
        <taxon>Eukaryota</taxon>
        <taxon>Fungi</taxon>
        <taxon>Dikarya</taxon>
        <taxon>Ascomycota</taxon>
        <taxon>Pezizomycotina</taxon>
        <taxon>Sordariomycetes</taxon>
        <taxon>Hypocreomycetidae</taxon>
        <taxon>Hypocreales</taxon>
        <taxon>Ophiocordycipitaceae</taxon>
        <taxon>Purpureocillium</taxon>
    </lineage>
</organism>
<name>A0ABR0BBX6_PURLI</name>